<feature type="compositionally biased region" description="Polar residues" evidence="1">
    <location>
        <begin position="541"/>
        <end position="557"/>
    </location>
</feature>
<feature type="compositionally biased region" description="Low complexity" evidence="1">
    <location>
        <begin position="350"/>
        <end position="362"/>
    </location>
</feature>
<dbReference type="VEuPathDB" id="FungiDB:CIMG_07753"/>
<dbReference type="RefSeq" id="XP_001240590.2">
    <property type="nucleotide sequence ID" value="XM_001240589.2"/>
</dbReference>
<reference evidence="3" key="1">
    <citation type="journal article" date="2009" name="Genome Res.">
        <title>Comparative genomic analyses of the human fungal pathogens Coccidioides and their relatives.</title>
        <authorList>
            <person name="Sharpton T.J."/>
            <person name="Stajich J.E."/>
            <person name="Rounsley S.D."/>
            <person name="Gardner M.J."/>
            <person name="Wortman J.R."/>
            <person name="Jordar V.S."/>
            <person name="Maiti R."/>
            <person name="Kodira C.D."/>
            <person name="Neafsey D.E."/>
            <person name="Zeng Q."/>
            <person name="Hung C.-Y."/>
            <person name="McMahan C."/>
            <person name="Muszewska A."/>
            <person name="Grynberg M."/>
            <person name="Mandel M.A."/>
            <person name="Kellner E.M."/>
            <person name="Barker B.M."/>
            <person name="Galgiani J.N."/>
            <person name="Orbach M.J."/>
            <person name="Kirkland T.N."/>
            <person name="Cole G.T."/>
            <person name="Henn M.R."/>
            <person name="Birren B.W."/>
            <person name="Taylor J.W."/>
        </authorList>
    </citation>
    <scope>NUCLEOTIDE SEQUENCE [LARGE SCALE GENOMIC DNA]</scope>
    <source>
        <strain evidence="3">RS</strain>
    </source>
</reference>
<name>J3K411_COCIM</name>
<feature type="compositionally biased region" description="Basic and acidic residues" evidence="1">
    <location>
        <begin position="530"/>
        <end position="540"/>
    </location>
</feature>
<keyword evidence="3" id="KW-1185">Reference proteome</keyword>
<dbReference type="Proteomes" id="UP000001261">
    <property type="component" value="Unassembled WGS sequence"/>
</dbReference>
<dbReference type="STRING" id="246410.J3K411"/>
<dbReference type="InParanoid" id="J3K411"/>
<dbReference type="GeneID" id="4559238"/>
<feature type="region of interest" description="Disordered" evidence="1">
    <location>
        <begin position="258"/>
        <end position="278"/>
    </location>
</feature>
<evidence type="ECO:0000313" key="2">
    <source>
        <dbReference type="EMBL" id="EAS29007.3"/>
    </source>
</evidence>
<feature type="compositionally biased region" description="Polar residues" evidence="1">
    <location>
        <begin position="473"/>
        <end position="483"/>
    </location>
</feature>
<evidence type="ECO:0000256" key="1">
    <source>
        <dbReference type="SAM" id="MobiDB-lite"/>
    </source>
</evidence>
<reference evidence="3" key="2">
    <citation type="journal article" date="2010" name="Genome Res.">
        <title>Population genomic sequencing of Coccidioides fungi reveals recent hybridization and transposon control.</title>
        <authorList>
            <person name="Neafsey D.E."/>
            <person name="Barker B.M."/>
            <person name="Sharpton T.J."/>
            <person name="Stajich J.E."/>
            <person name="Park D.J."/>
            <person name="Whiston E."/>
            <person name="Hung C.-Y."/>
            <person name="McMahan C."/>
            <person name="White J."/>
            <person name="Sykes S."/>
            <person name="Heiman D."/>
            <person name="Young S."/>
            <person name="Zeng Q."/>
            <person name="Abouelleil A."/>
            <person name="Aftuck L."/>
            <person name="Bessette D."/>
            <person name="Brown A."/>
            <person name="FitzGerald M."/>
            <person name="Lui A."/>
            <person name="Macdonald J.P."/>
            <person name="Priest M."/>
            <person name="Orbach M.J."/>
            <person name="Galgiani J.N."/>
            <person name="Kirkland T.N."/>
            <person name="Cole G.T."/>
            <person name="Birren B.W."/>
            <person name="Henn M.R."/>
            <person name="Taylor J.W."/>
            <person name="Rounsley S.D."/>
        </authorList>
    </citation>
    <scope>GENOME REANNOTATION</scope>
    <source>
        <strain evidence="3">RS</strain>
    </source>
</reference>
<dbReference type="AlphaFoldDB" id="J3K411"/>
<dbReference type="OMA" id="PPFHQEI"/>
<dbReference type="EMBL" id="GG704913">
    <property type="protein sequence ID" value="EAS29007.3"/>
    <property type="molecule type" value="Genomic_DNA"/>
</dbReference>
<protein>
    <submittedName>
        <fullName evidence="2">Uncharacterized protein</fullName>
    </submittedName>
</protein>
<organism evidence="2 3">
    <name type="scientific">Coccidioides immitis (strain RS)</name>
    <name type="common">Valley fever fungus</name>
    <dbReference type="NCBI Taxonomy" id="246410"/>
    <lineage>
        <taxon>Eukaryota</taxon>
        <taxon>Fungi</taxon>
        <taxon>Dikarya</taxon>
        <taxon>Ascomycota</taxon>
        <taxon>Pezizomycotina</taxon>
        <taxon>Eurotiomycetes</taxon>
        <taxon>Eurotiomycetidae</taxon>
        <taxon>Onygenales</taxon>
        <taxon>Onygenaceae</taxon>
        <taxon>Coccidioides</taxon>
    </lineage>
</organism>
<feature type="region of interest" description="Disordered" evidence="1">
    <location>
        <begin position="390"/>
        <end position="557"/>
    </location>
</feature>
<evidence type="ECO:0000313" key="3">
    <source>
        <dbReference type="Proteomes" id="UP000001261"/>
    </source>
</evidence>
<sequence>MRYENWDVLLFAEGSRVPIQEFRTQCFVTKDRAVNLQVLGAKFYMAEFLESPYLQTQAFINPSLFFPQNNNSLQGGPGQVPVLTTFIPSLPQDNPFRVSIHSWERPRPTRVLEGVMQPDDSVMYEVRIFIDGFCVSGSLFNQKAHWPHVVEWSSQLDKNGDQDCIRFPPFHEEILRHTHWDAGEMYGRIRVVVAEGLTRPHRSPPFERVRDIIVFSFQHAPLNVLEHSNIAWPNPGMWLQGPRAFLPYSVGGEKAYVKDDDAHSHSPSRQDTRPTIGNIDPGQANLPYRLQGTAAVPWQHNLWPEGDLGWVVPTPPIVDPFVDPYRNCSNNRSTLDDVSMPDYVASTTSSSRAISSNMSFSRNQEPSAPAPIDDEQYNQLIEALSPKKVVSGGTCAPANTPVSTAPKKTKLSATAETRVKATRSGPLQEISQPGSRVSSASSVVSDASSGGKLPGSLLSPSPNAFGKEKALSPASSRDGSVSRGTHLKPTLPVTSSIDSKRKRSPKTDRKSIDSTSSLSPTPSKKISRRKEKETLEKENSSDLSATRATRLSISDVE</sequence>
<accession>J3K411</accession>
<dbReference type="OrthoDB" id="4198921at2759"/>
<feature type="compositionally biased region" description="Basic and acidic residues" evidence="1">
    <location>
        <begin position="258"/>
        <end position="272"/>
    </location>
</feature>
<proteinExistence type="predicted"/>
<feature type="region of interest" description="Disordered" evidence="1">
    <location>
        <begin position="350"/>
        <end position="372"/>
    </location>
</feature>
<feature type="compositionally biased region" description="Low complexity" evidence="1">
    <location>
        <begin position="513"/>
        <end position="524"/>
    </location>
</feature>
<dbReference type="KEGG" id="cim:CIMG_07753"/>
<gene>
    <name evidence="2" type="ORF">CIMG_07753</name>
</gene>
<feature type="compositionally biased region" description="Low complexity" evidence="1">
    <location>
        <begin position="434"/>
        <end position="462"/>
    </location>
</feature>